<organism evidence="1 2">
    <name type="scientific">Trichonephila clavipes</name>
    <name type="common">Golden silk orbweaver</name>
    <name type="synonym">Nephila clavipes</name>
    <dbReference type="NCBI Taxonomy" id="2585209"/>
    <lineage>
        <taxon>Eukaryota</taxon>
        <taxon>Metazoa</taxon>
        <taxon>Ecdysozoa</taxon>
        <taxon>Arthropoda</taxon>
        <taxon>Chelicerata</taxon>
        <taxon>Arachnida</taxon>
        <taxon>Araneae</taxon>
        <taxon>Araneomorphae</taxon>
        <taxon>Entelegynae</taxon>
        <taxon>Araneoidea</taxon>
        <taxon>Nephilidae</taxon>
        <taxon>Trichonephila</taxon>
    </lineage>
</organism>
<reference evidence="1" key="1">
    <citation type="submission" date="2020-08" db="EMBL/GenBank/DDBJ databases">
        <title>Multicomponent nature underlies the extraordinary mechanical properties of spider dragline silk.</title>
        <authorList>
            <person name="Kono N."/>
            <person name="Nakamura H."/>
            <person name="Mori M."/>
            <person name="Yoshida Y."/>
            <person name="Ohtoshi R."/>
            <person name="Malay A.D."/>
            <person name="Moran D.A.P."/>
            <person name="Tomita M."/>
            <person name="Numata K."/>
            <person name="Arakawa K."/>
        </authorList>
    </citation>
    <scope>NUCLEOTIDE SEQUENCE</scope>
</reference>
<protein>
    <submittedName>
        <fullName evidence="1">Uncharacterized protein</fullName>
    </submittedName>
</protein>
<keyword evidence="2" id="KW-1185">Reference proteome</keyword>
<gene>
    <name evidence="1" type="ORF">TNCV_4094951</name>
</gene>
<name>A0A8X6VIV9_TRICX</name>
<dbReference type="EMBL" id="BMAU01021276">
    <property type="protein sequence ID" value="GFY07625.1"/>
    <property type="molecule type" value="Genomic_DNA"/>
</dbReference>
<dbReference type="Proteomes" id="UP000887159">
    <property type="component" value="Unassembled WGS sequence"/>
</dbReference>
<evidence type="ECO:0000313" key="2">
    <source>
        <dbReference type="Proteomes" id="UP000887159"/>
    </source>
</evidence>
<proteinExistence type="predicted"/>
<evidence type="ECO:0000313" key="1">
    <source>
        <dbReference type="EMBL" id="GFY07625.1"/>
    </source>
</evidence>
<dbReference type="AlphaFoldDB" id="A0A8X6VIV9"/>
<comment type="caution">
    <text evidence="1">The sequence shown here is derived from an EMBL/GenBank/DDBJ whole genome shotgun (WGS) entry which is preliminary data.</text>
</comment>
<sequence length="68" mass="7371">MDTESVNGEIPQTTRMSAALEFLFQYPTDGKDFLNGIVTGDETCVAHVNVETKYQSISGVSNMRPASA</sequence>
<accession>A0A8X6VIV9</accession>